<dbReference type="InterPro" id="IPR008806">
    <property type="entry name" value="RNA_pol_III_Rpc82_C"/>
</dbReference>
<evidence type="ECO:0000256" key="9">
    <source>
        <dbReference type="SAM" id="MobiDB-lite"/>
    </source>
</evidence>
<dbReference type="GO" id="GO:0006351">
    <property type="term" value="P:DNA-templated transcription"/>
    <property type="evidence" value="ECO:0007669"/>
    <property type="project" value="InterPro"/>
</dbReference>
<gene>
    <name evidence="11" type="ORF">P43SY_006103</name>
</gene>
<keyword evidence="6" id="KW-0143">Chaperone</keyword>
<dbReference type="SUPFAM" id="SSF46785">
    <property type="entry name" value="Winged helix' DNA-binding domain"/>
    <property type="match status" value="1"/>
</dbReference>
<dbReference type="CDD" id="cd10747">
    <property type="entry name" value="DnaJ_C"/>
    <property type="match status" value="1"/>
</dbReference>
<keyword evidence="5 8" id="KW-0804">Transcription</keyword>
<dbReference type="SUPFAM" id="SSF49493">
    <property type="entry name" value="HSP40/DnaJ peptide-binding domain"/>
    <property type="match status" value="2"/>
</dbReference>
<dbReference type="InterPro" id="IPR002939">
    <property type="entry name" value="DnaJ_C"/>
</dbReference>
<feature type="region of interest" description="Disordered" evidence="9">
    <location>
        <begin position="216"/>
        <end position="244"/>
    </location>
</feature>
<dbReference type="PANTHER" id="PTHR12949">
    <property type="entry name" value="RNA POLYMERASE III DNA DIRECTED -RELATED"/>
    <property type="match status" value="1"/>
</dbReference>
<dbReference type="PANTHER" id="PTHR12949:SF0">
    <property type="entry name" value="DNA-DIRECTED RNA POLYMERASE III SUBUNIT RPC3"/>
    <property type="match status" value="1"/>
</dbReference>
<feature type="compositionally biased region" description="Low complexity" evidence="9">
    <location>
        <begin position="221"/>
        <end position="232"/>
    </location>
</feature>
<protein>
    <recommendedName>
        <fullName evidence="3 8">DNA-directed RNA polymerase III subunit RPC3</fullName>
        <shortName evidence="8">RNA polymerase III subunit C3</shortName>
    </recommendedName>
</protein>
<evidence type="ECO:0000313" key="11">
    <source>
        <dbReference type="EMBL" id="KAJ0395602.1"/>
    </source>
</evidence>
<dbReference type="InterPro" id="IPR036869">
    <property type="entry name" value="J_dom_sf"/>
</dbReference>
<organism evidence="11 12">
    <name type="scientific">Pythium insidiosum</name>
    <name type="common">Pythiosis disease agent</name>
    <dbReference type="NCBI Taxonomy" id="114742"/>
    <lineage>
        <taxon>Eukaryota</taxon>
        <taxon>Sar</taxon>
        <taxon>Stramenopiles</taxon>
        <taxon>Oomycota</taxon>
        <taxon>Peronosporomycetes</taxon>
        <taxon>Pythiales</taxon>
        <taxon>Pythiaceae</taxon>
        <taxon>Pythium</taxon>
    </lineage>
</organism>
<sequence length="964" mass="108180">MAMAGSLASTRFSERSERELVLSILRDDFGDTAERIALALLRGEGLRLLDVAQRVQAEAAGIKPSLHEIKANVLKLLQHNLLTITPVPSARGAMASYAINVQEVLYRLRFPKFIELAKSAFGEEGEVIMEEMLVQGRVRMDQSIEAMAYSLAEHRRQLDPQKAEEEITDEELEDNRARIRDTFVEMAKKRYISRVHPLDMKLPEREEQPDFPAAITRGQDASSAAPSSSSSSVKGAGRKPNGAAGNAAAAADAAAANGGSADDDGITVRGKRKKPSASASNQSVPVELQMMLEADEQQRRDDERGGGEAEFETEVEVKRRKGSKRAKLPTRGGAPTAVAPSSDGDEATAGMKEQSLVWRVGVDQLMRDLRHQACVTFATENINNVAGVIVAAMLRHSSPHEREKDEPTSHPVTARELFAMREVKDALPKDSKDTWRLLLNYITVMCRDKSGMVLKVAAETFDPTQARAGDGGQYVVHMKKIVEFLRQSTSHAYISDKFGVQSARIVRLLLEKRQLEQKTIGELALLPSNDARRRLYELLREQLVQLQEIPKRADHSPAFTLYCWSVDVPRLERSVTQRVQDTLTRLRRRRKLEADENKDLIARSDQLVEANDLAKFDKLSRSLDRLDRAIIQLDNMLMLYPTDSTRRIDHESPAPAMDYYEILELPRHATEQDIKKAYRKLAMKWHPDKNRHNAAEAQHRFQEVSEAYDVLSDPQKRAVFDQYGYDGLKNGVPDDNGDMRDGYAFNERASEELFTKFFGTNNPFYDFGFGDTMPFASGLRKKGPEKAEPILQDVPCSLEELFVGTTKTVTIERRRLQNDELIVEAKTFQLKIKPGWKHGTKITYEREGSETRTHEVGDVVFQVVQEKHAAFTRDAANLIFRAKIKLSEALGDYCVEVPTLDNRKLAISCNEVIHPSSEKVIKGEGMPIASKGGLERGDLIIRFDIVFPKHLTALQKQALVKILG</sequence>
<comment type="caution">
    <text evidence="11">The sequence shown here is derived from an EMBL/GenBank/DDBJ whole genome shotgun (WGS) entry which is preliminary data.</text>
</comment>
<dbReference type="InterPro" id="IPR008971">
    <property type="entry name" value="HSP40/DnaJ_pept-bd"/>
</dbReference>
<comment type="function">
    <text evidence="8">DNA-dependent RNA polymerase catalyzes the transcription of DNA into RNA using the four ribonucleoside triphosphates as substrates. Specific core component of RNA polymerase III which synthesizes small RNAs, such as 5S rRNA and tRNAs.</text>
</comment>
<comment type="subcellular location">
    <subcellularLocation>
        <location evidence="1 8">Nucleus</location>
    </subcellularLocation>
</comment>
<dbReference type="SUPFAM" id="SSF46565">
    <property type="entry name" value="Chaperone J-domain"/>
    <property type="match status" value="1"/>
</dbReference>
<dbReference type="EMBL" id="JAKCXM010000335">
    <property type="protein sequence ID" value="KAJ0395602.1"/>
    <property type="molecule type" value="Genomic_DNA"/>
</dbReference>
<dbReference type="GO" id="GO:0003697">
    <property type="term" value="F:single-stranded DNA binding"/>
    <property type="evidence" value="ECO:0007669"/>
    <property type="project" value="UniProtKB-UniRule"/>
</dbReference>
<comment type="similarity">
    <text evidence="8">Belongs to the eukaryotic RPC3/POLR3C RNA polymerase subunit family.</text>
</comment>
<evidence type="ECO:0000256" key="3">
    <source>
        <dbReference type="ARBA" id="ARBA00016689"/>
    </source>
</evidence>
<evidence type="ECO:0000256" key="4">
    <source>
        <dbReference type="ARBA" id="ARBA00022478"/>
    </source>
</evidence>
<keyword evidence="4 8" id="KW-0240">DNA-directed RNA polymerase</keyword>
<evidence type="ECO:0000256" key="5">
    <source>
        <dbReference type="ARBA" id="ARBA00023163"/>
    </source>
</evidence>
<dbReference type="Gene3D" id="1.10.10.10">
    <property type="entry name" value="Winged helix-like DNA-binding domain superfamily/Winged helix DNA-binding domain"/>
    <property type="match status" value="4"/>
</dbReference>
<dbReference type="FunFam" id="2.60.260.20:FF:000037">
    <property type="entry name" value="DnaJ heat shock protein"/>
    <property type="match status" value="1"/>
</dbReference>
<reference evidence="11" key="1">
    <citation type="submission" date="2021-12" db="EMBL/GenBank/DDBJ databases">
        <title>Prjna785345.</title>
        <authorList>
            <person name="Rujirawat T."/>
            <person name="Krajaejun T."/>
        </authorList>
    </citation>
    <scope>NUCLEOTIDE SEQUENCE</scope>
    <source>
        <strain evidence="11">Pi057C3</strain>
    </source>
</reference>
<dbReference type="Pfam" id="PF05645">
    <property type="entry name" value="RNA_pol_Rpc82"/>
    <property type="match status" value="1"/>
</dbReference>
<dbReference type="InterPro" id="IPR055207">
    <property type="entry name" value="POLR3C_WHD"/>
</dbReference>
<dbReference type="Proteomes" id="UP001209570">
    <property type="component" value="Unassembled WGS sequence"/>
</dbReference>
<dbReference type="Gene3D" id="2.60.260.20">
    <property type="entry name" value="Urease metallochaperone UreE, N-terminal domain"/>
    <property type="match status" value="2"/>
</dbReference>
<dbReference type="PROSITE" id="PS00636">
    <property type="entry name" value="DNAJ_1"/>
    <property type="match status" value="1"/>
</dbReference>
<dbReference type="AlphaFoldDB" id="A0AAD5LBS6"/>
<dbReference type="FunFam" id="2.60.260.20:FF:000002">
    <property type="entry name" value="Dnaj homolog subfamily b member"/>
    <property type="match status" value="1"/>
</dbReference>
<dbReference type="Pfam" id="PF00226">
    <property type="entry name" value="DnaJ"/>
    <property type="match status" value="1"/>
</dbReference>
<evidence type="ECO:0000256" key="7">
    <source>
        <dbReference type="ARBA" id="ARBA00023242"/>
    </source>
</evidence>
<dbReference type="Gene3D" id="1.10.287.110">
    <property type="entry name" value="DnaJ domain"/>
    <property type="match status" value="1"/>
</dbReference>
<dbReference type="SMART" id="SM00271">
    <property type="entry name" value="DnaJ"/>
    <property type="match status" value="1"/>
</dbReference>
<feature type="compositionally biased region" description="Basic residues" evidence="9">
    <location>
        <begin position="318"/>
        <end position="328"/>
    </location>
</feature>
<feature type="region of interest" description="Disordered" evidence="9">
    <location>
        <begin position="256"/>
        <end position="350"/>
    </location>
</feature>
<dbReference type="GO" id="GO:0005666">
    <property type="term" value="C:RNA polymerase III complex"/>
    <property type="evidence" value="ECO:0007669"/>
    <property type="project" value="UniProtKB-UniRule"/>
</dbReference>
<dbReference type="InterPro" id="IPR018253">
    <property type="entry name" value="DnaJ_domain_CS"/>
</dbReference>
<dbReference type="PRINTS" id="PR00625">
    <property type="entry name" value="JDOMAIN"/>
</dbReference>
<dbReference type="InterPro" id="IPR036390">
    <property type="entry name" value="WH_DNA-bd_sf"/>
</dbReference>
<dbReference type="Pfam" id="PF01556">
    <property type="entry name" value="DnaJ_C"/>
    <property type="match status" value="1"/>
</dbReference>
<dbReference type="GO" id="GO:0051082">
    <property type="term" value="F:unfolded protein binding"/>
    <property type="evidence" value="ECO:0007669"/>
    <property type="project" value="InterPro"/>
</dbReference>
<dbReference type="Pfam" id="PF22536">
    <property type="entry name" value="WHD_POLR3C"/>
    <property type="match status" value="1"/>
</dbReference>
<dbReference type="CDD" id="cd06257">
    <property type="entry name" value="DnaJ"/>
    <property type="match status" value="1"/>
</dbReference>
<comment type="subunit">
    <text evidence="2 8">Component of the RNA polymerase III (Pol III) complex consisting of 17 subunits.</text>
</comment>
<dbReference type="FunFam" id="1.10.287.110:FF:000106">
    <property type="entry name" value="Putative heat shock protein-like protein"/>
    <property type="match status" value="1"/>
</dbReference>
<accession>A0AAD5LBS6</accession>
<keyword evidence="7 8" id="KW-0539">Nucleus</keyword>
<feature type="compositionally biased region" description="Basic and acidic residues" evidence="9">
    <location>
        <begin position="296"/>
        <end position="307"/>
    </location>
</feature>
<dbReference type="InterPro" id="IPR039748">
    <property type="entry name" value="RPC3"/>
</dbReference>
<feature type="domain" description="J" evidence="10">
    <location>
        <begin position="658"/>
        <end position="724"/>
    </location>
</feature>
<proteinExistence type="inferred from homology"/>
<dbReference type="InterPro" id="IPR001623">
    <property type="entry name" value="DnaJ_domain"/>
</dbReference>
<evidence type="ECO:0000259" key="10">
    <source>
        <dbReference type="PROSITE" id="PS50076"/>
    </source>
</evidence>
<dbReference type="FunFam" id="1.10.10.10:FF:000420">
    <property type="entry name" value="RNA polymerase III subunit, putative"/>
    <property type="match status" value="1"/>
</dbReference>
<dbReference type="GO" id="GO:0006457">
    <property type="term" value="P:protein folding"/>
    <property type="evidence" value="ECO:0007669"/>
    <property type="project" value="InterPro"/>
</dbReference>
<name>A0AAD5LBS6_PYTIN</name>
<evidence type="ECO:0000256" key="1">
    <source>
        <dbReference type="ARBA" id="ARBA00004123"/>
    </source>
</evidence>
<dbReference type="InterPro" id="IPR036388">
    <property type="entry name" value="WH-like_DNA-bd_sf"/>
</dbReference>
<dbReference type="PROSITE" id="PS50076">
    <property type="entry name" value="DNAJ_2"/>
    <property type="match status" value="1"/>
</dbReference>
<evidence type="ECO:0000256" key="6">
    <source>
        <dbReference type="ARBA" id="ARBA00023186"/>
    </source>
</evidence>
<evidence type="ECO:0000256" key="2">
    <source>
        <dbReference type="ARBA" id="ARBA00011206"/>
    </source>
</evidence>
<evidence type="ECO:0000256" key="8">
    <source>
        <dbReference type="RuleBase" id="RU367076"/>
    </source>
</evidence>
<evidence type="ECO:0000313" key="12">
    <source>
        <dbReference type="Proteomes" id="UP001209570"/>
    </source>
</evidence>
<keyword evidence="12" id="KW-1185">Reference proteome</keyword>